<dbReference type="GeneID" id="92180651"/>
<dbReference type="InterPro" id="IPR037869">
    <property type="entry name" value="Spp1/CFP1"/>
</dbReference>
<feature type="compositionally biased region" description="Low complexity" evidence="8">
    <location>
        <begin position="584"/>
        <end position="606"/>
    </location>
</feature>
<keyword evidence="7" id="KW-0175">Coiled coil</keyword>
<dbReference type="Gene3D" id="3.30.40.10">
    <property type="entry name" value="Zinc/RING finger domain, C3HC4 (zinc finger)"/>
    <property type="match status" value="1"/>
</dbReference>
<dbReference type="GO" id="GO:0008270">
    <property type="term" value="F:zinc ion binding"/>
    <property type="evidence" value="ECO:0007669"/>
    <property type="project" value="UniProtKB-KW"/>
</dbReference>
<dbReference type="InterPro" id="IPR019786">
    <property type="entry name" value="Zinc_finger_PHD-type_CS"/>
</dbReference>
<dbReference type="PROSITE" id="PS01359">
    <property type="entry name" value="ZF_PHD_1"/>
    <property type="match status" value="1"/>
</dbReference>
<evidence type="ECO:0000256" key="2">
    <source>
        <dbReference type="ARBA" id="ARBA00022723"/>
    </source>
</evidence>
<evidence type="ECO:0000256" key="8">
    <source>
        <dbReference type="SAM" id="MobiDB-lite"/>
    </source>
</evidence>
<dbReference type="PANTHER" id="PTHR46174">
    <property type="entry name" value="CXXC-TYPE ZINC FINGER PROTEIN 1"/>
    <property type="match status" value="1"/>
</dbReference>
<dbReference type="InterPro" id="IPR001965">
    <property type="entry name" value="Znf_PHD"/>
</dbReference>
<dbReference type="PANTHER" id="PTHR46174:SF1">
    <property type="entry name" value="CXXC-TYPE ZINC FINGER PROTEIN 1"/>
    <property type="match status" value="1"/>
</dbReference>
<evidence type="ECO:0000256" key="4">
    <source>
        <dbReference type="ARBA" id="ARBA00022833"/>
    </source>
</evidence>
<keyword evidence="2" id="KW-0479">Metal-binding</keyword>
<dbReference type="AlphaFoldDB" id="A0AAW0YZE7"/>
<dbReference type="GO" id="GO:0048188">
    <property type="term" value="C:Set1C/COMPASS complex"/>
    <property type="evidence" value="ECO:0007669"/>
    <property type="project" value="InterPro"/>
</dbReference>
<feature type="region of interest" description="Disordered" evidence="8">
    <location>
        <begin position="475"/>
        <end position="645"/>
    </location>
</feature>
<reference evidence="10 11" key="1">
    <citation type="journal article" date="2024" name="bioRxiv">
        <title>Comparative genomics of Cryptococcus and Kwoniella reveals pathogenesis evolution and contrasting karyotype dynamics via intercentromeric recombination or chromosome fusion.</title>
        <authorList>
            <person name="Coelho M.A."/>
            <person name="David-Palma M."/>
            <person name="Shea T."/>
            <person name="Bowers K."/>
            <person name="McGinley-Smith S."/>
            <person name="Mohammad A.W."/>
            <person name="Gnirke A."/>
            <person name="Yurkov A.M."/>
            <person name="Nowrousian M."/>
            <person name="Sun S."/>
            <person name="Cuomo C.A."/>
            <person name="Heitman J."/>
        </authorList>
    </citation>
    <scope>NUCLEOTIDE SEQUENCE [LARGE SCALE GENOMIC DNA]</scope>
    <source>
        <strain evidence="10 11">CBS 13917</strain>
    </source>
</reference>
<keyword evidence="3 6" id="KW-0863">Zinc-finger</keyword>
<feature type="region of interest" description="Disordered" evidence="8">
    <location>
        <begin position="839"/>
        <end position="870"/>
    </location>
</feature>
<keyword evidence="5" id="KW-0539">Nucleus</keyword>
<feature type="compositionally biased region" description="Polar residues" evidence="8">
    <location>
        <begin position="67"/>
        <end position="76"/>
    </location>
</feature>
<feature type="compositionally biased region" description="Low complexity" evidence="8">
    <location>
        <begin position="620"/>
        <end position="635"/>
    </location>
</feature>
<evidence type="ECO:0000256" key="7">
    <source>
        <dbReference type="SAM" id="Coils"/>
    </source>
</evidence>
<feature type="compositionally biased region" description="Low complexity" evidence="8">
    <location>
        <begin position="561"/>
        <end position="572"/>
    </location>
</feature>
<feature type="compositionally biased region" description="Acidic residues" evidence="8">
    <location>
        <begin position="521"/>
        <end position="531"/>
    </location>
</feature>
<protein>
    <recommendedName>
        <fullName evidence="9">PHD-type domain-containing protein</fullName>
    </recommendedName>
</protein>
<feature type="region of interest" description="Disordered" evidence="8">
    <location>
        <begin position="446"/>
        <end position="465"/>
    </location>
</feature>
<dbReference type="GO" id="GO:0045893">
    <property type="term" value="P:positive regulation of DNA-templated transcription"/>
    <property type="evidence" value="ECO:0007669"/>
    <property type="project" value="TreeGrafter"/>
</dbReference>
<dbReference type="InterPro" id="IPR013083">
    <property type="entry name" value="Znf_RING/FYVE/PHD"/>
</dbReference>
<evidence type="ECO:0000256" key="3">
    <source>
        <dbReference type="ARBA" id="ARBA00022771"/>
    </source>
</evidence>
<evidence type="ECO:0000256" key="1">
    <source>
        <dbReference type="ARBA" id="ARBA00004123"/>
    </source>
</evidence>
<feature type="region of interest" description="Disordered" evidence="8">
    <location>
        <begin position="384"/>
        <end position="434"/>
    </location>
</feature>
<feature type="compositionally biased region" description="Basic and acidic residues" evidence="8">
    <location>
        <begin position="237"/>
        <end position="255"/>
    </location>
</feature>
<feature type="compositionally biased region" description="Acidic residues" evidence="8">
    <location>
        <begin position="201"/>
        <end position="210"/>
    </location>
</feature>
<accession>A0AAW0YZE7</accession>
<name>A0AAW0YZE7_9TREE</name>
<evidence type="ECO:0000313" key="11">
    <source>
        <dbReference type="Proteomes" id="UP001388673"/>
    </source>
</evidence>
<feature type="compositionally biased region" description="Basic residues" evidence="8">
    <location>
        <begin position="109"/>
        <end position="122"/>
    </location>
</feature>
<dbReference type="RefSeq" id="XP_066802892.1">
    <property type="nucleotide sequence ID" value="XM_066946500.1"/>
</dbReference>
<dbReference type="InterPro" id="IPR019787">
    <property type="entry name" value="Znf_PHD-finger"/>
</dbReference>
<feature type="compositionally biased region" description="Low complexity" evidence="8">
    <location>
        <begin position="95"/>
        <end position="108"/>
    </location>
</feature>
<feature type="compositionally biased region" description="Basic and acidic residues" evidence="8">
    <location>
        <begin position="211"/>
        <end position="228"/>
    </location>
</feature>
<dbReference type="KEGG" id="kne:92180651"/>
<evidence type="ECO:0000256" key="6">
    <source>
        <dbReference type="PROSITE-ProRule" id="PRU00146"/>
    </source>
</evidence>
<feature type="compositionally biased region" description="Acidic residues" evidence="8">
    <location>
        <begin position="410"/>
        <end position="421"/>
    </location>
</feature>
<keyword evidence="11" id="KW-1185">Reference proteome</keyword>
<feature type="coiled-coil region" evidence="7">
    <location>
        <begin position="930"/>
        <end position="957"/>
    </location>
</feature>
<dbReference type="Proteomes" id="UP001388673">
    <property type="component" value="Unassembled WGS sequence"/>
</dbReference>
<feature type="region of interest" description="Disordered" evidence="8">
    <location>
        <begin position="1"/>
        <end position="313"/>
    </location>
</feature>
<organism evidence="10 11">
    <name type="scientific">Kwoniella newhampshirensis</name>
    <dbReference type="NCBI Taxonomy" id="1651941"/>
    <lineage>
        <taxon>Eukaryota</taxon>
        <taxon>Fungi</taxon>
        <taxon>Dikarya</taxon>
        <taxon>Basidiomycota</taxon>
        <taxon>Agaricomycotina</taxon>
        <taxon>Tremellomycetes</taxon>
        <taxon>Tremellales</taxon>
        <taxon>Cryptococcaceae</taxon>
        <taxon>Kwoniella</taxon>
    </lineage>
</organism>
<sequence>MAPRPRHLHPDPDSDSARELSADPLDVISPQPSPPPQEAADPLDVISPPPSSPRISTSKPGTRVTKAGQSSASGKATTLKRNRGGSLSTGKRPASASTSSGERSSSTSKRGRTSSVRGKRSASRSTTASRSASPAKKSSLVSNSTPARKRRASLKPSIPPVQAANPTEPSSLTHDLTMVELGNGVAGRQRKSWDITGVEAESSEEEEEVEDSGRDAKKRKIQEGHEDLGPVQAATPRAEEVETGRVDTGFARDDTGPSVHANSPMQAQQQTGRTDDIDGNSSKPAGTVAVTREETYAAATDAPPDDEADMSEPKDVARNVEKDTVGAMDIAHPASHGSGRFSNDHLAGDLPTKIDPARTPASDALNILPSAAVGPIVAASSGDLNPVAPPSPSTLKAEINVRSDGASNFEVEEEEREDTGEHEETAIVSEGSHRISENKIDAVWMQDDSSTSRIERLSEPVGYPSSAEAISQAIGQEGNHQGAGKSNDGHDDDEKVDIDLTTRTQNGEKVGNETVIRADETEGEAELDPFDQEPGPDTVSHGASNVPSIFASIEGVASPDASAASSKGKSGSARGGKAKGTTGGKAQTKKSAGGKKNALTGSSSSTKKGKGRTKVEELKGTQGRSSSISQGSQASNAVSETSSAADPPTVYCICRKPYDEEDEEEGMMIGCESCDNWFHPACVGLSEQMVDLLDVYICKSCERSTAQRTIYKKVCKRDGCNTSVAGLSSKFCSSSCAFRHSSAIISGMTNKNTLKQLAKVFIAYPAPNLGVSVIHHNAPSLPAKDDTNEKYQSRPQLNEIQAQIEEVERAMAIVSKRQELLLSAVERCEALVSVRSIPGEEEEDVQEKGTSKGKKGRGGGAGAGKGDDRPCGWDRRLVSFDEEMLEMNIGRGEDELVKGELCMVARRKCDRHQGWQKTTAISLEVEMVGLSRIRDNLMEHQDQVKSYEEARQASEQTRMAYLEKQRSLKR</sequence>
<feature type="compositionally biased region" description="Polar residues" evidence="8">
    <location>
        <begin position="164"/>
        <end position="174"/>
    </location>
</feature>
<dbReference type="InterPro" id="IPR011011">
    <property type="entry name" value="Znf_FYVE_PHD"/>
</dbReference>
<evidence type="ECO:0000313" key="10">
    <source>
        <dbReference type="EMBL" id="KAK8854654.1"/>
    </source>
</evidence>
<gene>
    <name evidence="10" type="ORF">IAR55_003393</name>
</gene>
<feature type="compositionally biased region" description="Polar residues" evidence="8">
    <location>
        <begin position="260"/>
        <end position="272"/>
    </location>
</feature>
<evidence type="ECO:0000259" key="9">
    <source>
        <dbReference type="PROSITE" id="PS50016"/>
    </source>
</evidence>
<feature type="compositionally biased region" description="Low complexity" evidence="8">
    <location>
        <begin position="123"/>
        <end position="139"/>
    </location>
</feature>
<dbReference type="Pfam" id="PF00628">
    <property type="entry name" value="PHD"/>
    <property type="match status" value="1"/>
</dbReference>
<proteinExistence type="predicted"/>
<dbReference type="SUPFAM" id="SSF57903">
    <property type="entry name" value="FYVE/PHD zinc finger"/>
    <property type="match status" value="1"/>
</dbReference>
<dbReference type="EMBL" id="JBCAWK010000006">
    <property type="protein sequence ID" value="KAK8854654.1"/>
    <property type="molecule type" value="Genomic_DNA"/>
</dbReference>
<comment type="subcellular location">
    <subcellularLocation>
        <location evidence="1">Nucleus</location>
    </subcellularLocation>
</comment>
<feature type="compositionally biased region" description="Basic and acidic residues" evidence="8">
    <location>
        <begin position="8"/>
        <end position="21"/>
    </location>
</feature>
<dbReference type="PROSITE" id="PS50016">
    <property type="entry name" value="ZF_PHD_2"/>
    <property type="match status" value="1"/>
</dbReference>
<feature type="region of interest" description="Disordered" evidence="8">
    <location>
        <begin position="330"/>
        <end position="357"/>
    </location>
</feature>
<comment type="caution">
    <text evidence="10">The sequence shown here is derived from an EMBL/GenBank/DDBJ whole genome shotgun (WGS) entry which is preliminary data.</text>
</comment>
<feature type="domain" description="PHD-type" evidence="9">
    <location>
        <begin position="649"/>
        <end position="704"/>
    </location>
</feature>
<keyword evidence="4" id="KW-0862">Zinc</keyword>
<dbReference type="SMART" id="SM00249">
    <property type="entry name" value="PHD"/>
    <property type="match status" value="1"/>
</dbReference>
<evidence type="ECO:0000256" key="5">
    <source>
        <dbReference type="ARBA" id="ARBA00023242"/>
    </source>
</evidence>
<feature type="compositionally biased region" description="Basic and acidic residues" evidence="8">
    <location>
        <begin position="487"/>
        <end position="500"/>
    </location>
</feature>